<evidence type="ECO:0000256" key="1">
    <source>
        <dbReference type="SAM" id="SignalP"/>
    </source>
</evidence>
<name>A0A1D8IMT9_9GAMM</name>
<dbReference type="Proteomes" id="UP000095401">
    <property type="component" value="Chromosome"/>
</dbReference>
<keyword evidence="1" id="KW-0732">Signal</keyword>
<organism evidence="2 3">
    <name type="scientific">Acidihalobacter yilgarnensis</name>
    <dbReference type="NCBI Taxonomy" id="2819280"/>
    <lineage>
        <taxon>Bacteria</taxon>
        <taxon>Pseudomonadati</taxon>
        <taxon>Pseudomonadota</taxon>
        <taxon>Gammaproteobacteria</taxon>
        <taxon>Chromatiales</taxon>
        <taxon>Ectothiorhodospiraceae</taxon>
        <taxon>Acidihalobacter</taxon>
    </lineage>
</organism>
<evidence type="ECO:0000313" key="3">
    <source>
        <dbReference type="Proteomes" id="UP000095401"/>
    </source>
</evidence>
<evidence type="ECO:0008006" key="4">
    <source>
        <dbReference type="Google" id="ProtNLM"/>
    </source>
</evidence>
<accession>A0A1D8IMT9</accession>
<dbReference type="KEGG" id="aprs:BI364_06960"/>
<protein>
    <recommendedName>
        <fullName evidence="4">Outer membrane protein beta-barrel domain-containing protein</fullName>
    </recommendedName>
</protein>
<proteinExistence type="predicted"/>
<feature type="signal peptide" evidence="1">
    <location>
        <begin position="1"/>
        <end position="22"/>
    </location>
</feature>
<dbReference type="AlphaFoldDB" id="A0A1D8IMT9"/>
<sequence>MKKVIFPGVALLSVALAGPAYAYGFSDFFGAVPNTIQDAHSGINIGIGQLSQHYQETYNGASLDSESGTIDGHEIGVGGQWSHFGFQTDYSLFSGNTHYNGAVQNIQTGTITPVQSQTGNKIIDFDLKFDYGFSPLPGLAVMPDVLWGRHAWYRTLGGVGGYQEDYYNGYDGIGLDVDYNLGRGFVLSGNVQSGNTFGAYDNIYIGSGTRVDLGSHSWTQEGVKLSWIPSNNWNVFVSYSQTKFGYGASSMSTVQTSIGTLSLLEPNSTTRQDVLMLGIRVF</sequence>
<reference evidence="3" key="1">
    <citation type="submission" date="2016-09" db="EMBL/GenBank/DDBJ databases">
        <title>Acidihalobacter prosperus F5.</title>
        <authorList>
            <person name="Khaleque H.N."/>
            <person name="Ramsay J.P."/>
            <person name="Kaksonen A.H."/>
            <person name="Boxall N.J."/>
            <person name="Watkin E.L.J."/>
        </authorList>
    </citation>
    <scope>NUCLEOTIDE SEQUENCE [LARGE SCALE GENOMIC DNA]</scope>
    <source>
        <strain evidence="3">F5</strain>
    </source>
</reference>
<dbReference type="EMBL" id="CP017415">
    <property type="protein sequence ID" value="AOU97731.1"/>
    <property type="molecule type" value="Genomic_DNA"/>
</dbReference>
<dbReference type="RefSeq" id="WP_070078116.1">
    <property type="nucleotide sequence ID" value="NZ_CP017415.1"/>
</dbReference>
<feature type="chain" id="PRO_5009108293" description="Outer membrane protein beta-barrel domain-containing protein" evidence="1">
    <location>
        <begin position="23"/>
        <end position="282"/>
    </location>
</feature>
<gene>
    <name evidence="2" type="ORF">BI364_06960</name>
</gene>
<keyword evidence="3" id="KW-1185">Reference proteome</keyword>
<evidence type="ECO:0000313" key="2">
    <source>
        <dbReference type="EMBL" id="AOU97731.1"/>
    </source>
</evidence>